<keyword evidence="3" id="KW-1185">Reference proteome</keyword>
<dbReference type="AlphaFoldDB" id="A0A930XZN7"/>
<keyword evidence="1" id="KW-1133">Transmembrane helix</keyword>
<sequence length="190" mass="21038">MNRRSAIKGILAVAGLGYASVIGVKYFIGQSNKDRRKLKAQAALIAELTNVIIPPTTTPGAKEALVHEFIISYMEDCSSMKEYNNFTNGLTELQENCVSNYNKYFENCTAVQKNEIVKDLDSDSGSTGIISKISNKLQGRSFYDILKSLTIEGYCTSEMGATQHLVYQLIPGKYNAITQLSKNQKSWATK</sequence>
<accession>A0A930XZN7</accession>
<keyword evidence="1" id="KW-0812">Transmembrane</keyword>
<dbReference type="EMBL" id="JADHEC010000004">
    <property type="protein sequence ID" value="MBF2707584.1"/>
    <property type="molecule type" value="Genomic_DNA"/>
</dbReference>
<organism evidence="2 3">
    <name type="scientific">Flavobacterium soyangense</name>
    <dbReference type="NCBI Taxonomy" id="2023265"/>
    <lineage>
        <taxon>Bacteria</taxon>
        <taxon>Pseudomonadati</taxon>
        <taxon>Bacteroidota</taxon>
        <taxon>Flavobacteriia</taxon>
        <taxon>Flavobacteriales</taxon>
        <taxon>Flavobacteriaceae</taxon>
        <taxon>Flavobacterium</taxon>
    </lineage>
</organism>
<name>A0A930XZN7_9FLAO</name>
<evidence type="ECO:0000313" key="2">
    <source>
        <dbReference type="EMBL" id="MBF2707584.1"/>
    </source>
</evidence>
<dbReference type="RefSeq" id="WP_194310849.1">
    <property type="nucleotide sequence ID" value="NZ_JADHEC010000004.1"/>
</dbReference>
<comment type="caution">
    <text evidence="2">The sequence shown here is derived from an EMBL/GenBank/DDBJ whole genome shotgun (WGS) entry which is preliminary data.</text>
</comment>
<dbReference type="Proteomes" id="UP000646211">
    <property type="component" value="Unassembled WGS sequence"/>
</dbReference>
<reference evidence="2" key="1">
    <citation type="submission" date="2020-11" db="EMBL/GenBank/DDBJ databases">
        <title>Genome of Flavobacterium soyangense.</title>
        <authorList>
            <person name="Liu Q."/>
            <person name="Xin Y.-H."/>
        </authorList>
    </citation>
    <scope>NUCLEOTIDE SEQUENCE</scope>
    <source>
        <strain evidence="2">CGMCC 1.13493</strain>
    </source>
</reference>
<dbReference type="Pfam" id="PF13618">
    <property type="entry name" value="Gluconate_2-dh3"/>
    <property type="match status" value="1"/>
</dbReference>
<gene>
    <name evidence="2" type="ORF">IR213_03100</name>
</gene>
<protein>
    <submittedName>
        <fullName evidence="2">Gluconate 2-dehydrogenase subunit 3 family protein</fullName>
    </submittedName>
</protein>
<keyword evidence="1" id="KW-0472">Membrane</keyword>
<feature type="transmembrane region" description="Helical" evidence="1">
    <location>
        <begin position="6"/>
        <end position="28"/>
    </location>
</feature>
<evidence type="ECO:0000313" key="3">
    <source>
        <dbReference type="Proteomes" id="UP000646211"/>
    </source>
</evidence>
<proteinExistence type="predicted"/>
<dbReference type="InterPro" id="IPR027056">
    <property type="entry name" value="Gluconate_2DH_su3"/>
</dbReference>
<evidence type="ECO:0000256" key="1">
    <source>
        <dbReference type="SAM" id="Phobius"/>
    </source>
</evidence>